<name>A0A1Q4HM16_9MYCO</name>
<protein>
    <recommendedName>
        <fullName evidence="6">SHOCT domain-containing protein</fullName>
    </recommendedName>
</protein>
<organism evidence="2 4">
    <name type="scientific">Mycolicibacterium diernhoferi</name>
    <dbReference type="NCBI Taxonomy" id="1801"/>
    <lineage>
        <taxon>Bacteria</taxon>
        <taxon>Bacillati</taxon>
        <taxon>Actinomycetota</taxon>
        <taxon>Actinomycetes</taxon>
        <taxon>Mycobacteriales</taxon>
        <taxon>Mycobacteriaceae</taxon>
        <taxon>Mycolicibacterium</taxon>
    </lineage>
</organism>
<reference evidence="2 4" key="1">
    <citation type="submission" date="2016-09" db="EMBL/GenBank/DDBJ databases">
        <title>genome sequences of unsequenced Mycobacteria.</title>
        <authorList>
            <person name="Greninger A.L."/>
            <person name="Jerome K.R."/>
            <person name="Mcnair B."/>
            <person name="Wallis C."/>
            <person name="Fang F."/>
        </authorList>
    </citation>
    <scope>NUCLEOTIDE SEQUENCE [LARGE SCALE GENOMIC DNA]</scope>
    <source>
        <strain evidence="2 4">BM1</strain>
    </source>
</reference>
<keyword evidence="5" id="KW-1185">Reference proteome</keyword>
<dbReference type="EMBL" id="PDCR01000012">
    <property type="protein sequence ID" value="PEG54485.1"/>
    <property type="molecule type" value="Genomic_DNA"/>
</dbReference>
<dbReference type="EMBL" id="MIJD01000347">
    <property type="protein sequence ID" value="OPE47972.1"/>
    <property type="molecule type" value="Genomic_DNA"/>
</dbReference>
<keyword evidence="1" id="KW-0812">Transmembrane</keyword>
<evidence type="ECO:0000256" key="1">
    <source>
        <dbReference type="SAM" id="Phobius"/>
    </source>
</evidence>
<keyword evidence="1" id="KW-1133">Transmembrane helix</keyword>
<proteinExistence type="predicted"/>
<feature type="transmembrane region" description="Helical" evidence="1">
    <location>
        <begin position="152"/>
        <end position="173"/>
    </location>
</feature>
<gene>
    <name evidence="2" type="ORF">BV510_24310</name>
    <name evidence="3" type="ORF">CRI78_11425</name>
</gene>
<evidence type="ECO:0000313" key="2">
    <source>
        <dbReference type="EMBL" id="OPE47972.1"/>
    </source>
</evidence>
<accession>A0A1Q4HM16</accession>
<dbReference type="STRING" id="1801.BRW64_02665"/>
<evidence type="ECO:0000313" key="4">
    <source>
        <dbReference type="Proteomes" id="UP000191039"/>
    </source>
</evidence>
<keyword evidence="1" id="KW-0472">Membrane</keyword>
<reference evidence="3 5" key="2">
    <citation type="submission" date="2017-10" db="EMBL/GenBank/DDBJ databases">
        <title>The new phylogeny of genus Mycobacterium.</title>
        <authorList>
            <person name="Tortoli E."/>
            <person name="Trovato A."/>
            <person name="Cirillo D.M."/>
        </authorList>
    </citation>
    <scope>NUCLEOTIDE SEQUENCE [LARGE SCALE GENOMIC DNA]</scope>
    <source>
        <strain evidence="3 5">IP141170001</strain>
    </source>
</reference>
<dbReference type="OrthoDB" id="5996503at2"/>
<dbReference type="AlphaFoldDB" id="A0A1Q4HM16"/>
<dbReference type="Proteomes" id="UP000220340">
    <property type="component" value="Unassembled WGS sequence"/>
</dbReference>
<sequence length="244" mass="25678">MSRAAASRVLTVFAVLAMVVAGIGFIASLFLNAFVLDRYNAYGEVPVPGTATLHLPAGEVDISFHTQIIGSGNGSLPVPDLRMGIDPPAGVREPTVTENIGGTTTVNNDARIRVWVAQIAEDGDYRIRADGNVSAFVSPRLAFGHGSPYGAAPWWCAGLFVASALVLVLALVWGARVRAAPRPVGAIPATFDIGDTPSGFQPPYVPTEDGIRLQQLNNLTALRDCGALTEAEFETERPRLLGGG</sequence>
<feature type="transmembrane region" description="Helical" evidence="1">
    <location>
        <begin position="12"/>
        <end position="36"/>
    </location>
</feature>
<evidence type="ECO:0000313" key="5">
    <source>
        <dbReference type="Proteomes" id="UP000220340"/>
    </source>
</evidence>
<dbReference type="RefSeq" id="WP_073853923.1">
    <property type="nucleotide sequence ID" value="NZ_BAAATC010000018.1"/>
</dbReference>
<comment type="caution">
    <text evidence="2">The sequence shown here is derived from an EMBL/GenBank/DDBJ whole genome shotgun (WGS) entry which is preliminary data.</text>
</comment>
<dbReference type="Proteomes" id="UP000191039">
    <property type="component" value="Unassembled WGS sequence"/>
</dbReference>
<evidence type="ECO:0008006" key="6">
    <source>
        <dbReference type="Google" id="ProtNLM"/>
    </source>
</evidence>
<evidence type="ECO:0000313" key="3">
    <source>
        <dbReference type="EMBL" id="PEG54485.1"/>
    </source>
</evidence>